<proteinExistence type="predicted"/>
<dbReference type="EMBL" id="CP017248">
    <property type="protein sequence ID" value="AOR32328.1"/>
    <property type="molecule type" value="Genomic_DNA"/>
</dbReference>
<keyword evidence="3" id="KW-1185">Reference proteome</keyword>
<organism evidence="2 3">
    <name type="scientific">Streptomyces fodineus</name>
    <dbReference type="NCBI Taxonomy" id="1904616"/>
    <lineage>
        <taxon>Bacteria</taxon>
        <taxon>Bacillati</taxon>
        <taxon>Actinomycetota</taxon>
        <taxon>Actinomycetes</taxon>
        <taxon>Kitasatosporales</taxon>
        <taxon>Streptomycetaceae</taxon>
        <taxon>Streptomyces</taxon>
    </lineage>
</organism>
<accession>A0A1D7Y9L9</accession>
<dbReference type="GO" id="GO:0000162">
    <property type="term" value="P:L-tryptophan biosynthetic process"/>
    <property type="evidence" value="ECO:0007669"/>
    <property type="project" value="TreeGrafter"/>
</dbReference>
<evidence type="ECO:0000313" key="3">
    <source>
        <dbReference type="Proteomes" id="UP000094960"/>
    </source>
</evidence>
<gene>
    <name evidence="2" type="ORF">BFF78_15745</name>
</gene>
<dbReference type="Gene3D" id="3.60.120.10">
    <property type="entry name" value="Anthranilate synthase"/>
    <property type="match status" value="1"/>
</dbReference>
<dbReference type="KEGG" id="spun:BFF78_15745"/>
<feature type="domain" description="Chorismate-utilising enzyme C-terminal" evidence="1">
    <location>
        <begin position="150"/>
        <end position="402"/>
    </location>
</feature>
<sequence length="407" mass="43819">MLCYRLSGADGRRRVLLAVLDAVRTVHEDGPLTPDGLADVLDEEQRRADAAVGGPPFVGDVVFALAHDLQWSLRPPELPTAPRAARPHGPLAVLARIGSAAVYDETERTVRTYGRHADELAAVVRAGARDPGPQPPPGAPLTRPLTWLDAERYERQLALAKRYFDKGDVYQAVVSVQVRVRPHAPVHAYFATIAERYDSATYAYWLSAAGTRFFGACSLPHVMVADGRIRTRVFAGTAPADDGTGSAIRRLREDPKYFSEHVMLVDLERNDIGSLALPGRVRTERLLEPLVIGPTTYLATDVLGELPPGTGLGAALLGTFPRGVVVGAPKLRAQEVVAELEERPRGFYSGALGIYRAGTRSVVSNTIVTCGEIEGDDVVLSCGGGVTNESTAAQELSELALKLAYLR</sequence>
<dbReference type="PANTHER" id="PTHR11236">
    <property type="entry name" value="AMINOBENZOATE/ANTHRANILATE SYNTHASE"/>
    <property type="match status" value="1"/>
</dbReference>
<dbReference type="InterPro" id="IPR019999">
    <property type="entry name" value="Anth_synth_I-like"/>
</dbReference>
<dbReference type="AlphaFoldDB" id="A0A1D7Y9L9"/>
<dbReference type="InterPro" id="IPR005801">
    <property type="entry name" value="ADC_synthase"/>
</dbReference>
<dbReference type="Proteomes" id="UP000094960">
    <property type="component" value="Chromosome"/>
</dbReference>
<evidence type="ECO:0000313" key="2">
    <source>
        <dbReference type="EMBL" id="AOR32328.1"/>
    </source>
</evidence>
<protein>
    <recommendedName>
        <fullName evidence="1">Chorismate-utilising enzyme C-terminal domain-containing protein</fullName>
    </recommendedName>
</protein>
<reference evidence="3" key="1">
    <citation type="submission" date="2016-09" db="EMBL/GenBank/DDBJ databases">
        <title>Streptomyces puniciscabiei strain:TW1S1 Genome sequencing and assembly.</title>
        <authorList>
            <person name="Kim M.-K."/>
            <person name="Kim S.B."/>
        </authorList>
    </citation>
    <scope>NUCLEOTIDE SEQUENCE [LARGE SCALE GENOMIC DNA]</scope>
    <source>
        <strain evidence="3">TW1S1</strain>
    </source>
</reference>
<dbReference type="PANTHER" id="PTHR11236:SF9">
    <property type="entry name" value="ANTHRANILATE SYNTHASE COMPONENT 1"/>
    <property type="match status" value="1"/>
</dbReference>
<name>A0A1D7Y9L9_9ACTN</name>
<dbReference type="SUPFAM" id="SSF56322">
    <property type="entry name" value="ADC synthase"/>
    <property type="match status" value="1"/>
</dbReference>
<dbReference type="PRINTS" id="PR00095">
    <property type="entry name" value="ANTSNTHASEI"/>
</dbReference>
<dbReference type="InterPro" id="IPR015890">
    <property type="entry name" value="Chorismate_C"/>
</dbReference>
<evidence type="ECO:0000259" key="1">
    <source>
        <dbReference type="Pfam" id="PF00425"/>
    </source>
</evidence>
<dbReference type="Pfam" id="PF00425">
    <property type="entry name" value="Chorismate_bind"/>
    <property type="match status" value="1"/>
</dbReference>